<comment type="catalytic activity">
    <reaction evidence="1">
        <text>Hydrolysis of terminal non-reducing N-acetyl-D-hexosamine residues in N-acetyl-beta-D-hexosaminides.</text>
        <dbReference type="EC" id="3.2.1.52"/>
    </reaction>
</comment>
<dbReference type="Proteomes" id="UP001549037">
    <property type="component" value="Unassembled WGS sequence"/>
</dbReference>
<comment type="caution">
    <text evidence="8">The sequence shown here is derived from an EMBL/GenBank/DDBJ whole genome shotgun (WGS) entry which is preliminary data.</text>
</comment>
<keyword evidence="6" id="KW-0472">Membrane</keyword>
<dbReference type="RefSeq" id="WP_354367780.1">
    <property type="nucleotide sequence ID" value="NZ_JBEPLN010000005.1"/>
</dbReference>
<dbReference type="PANTHER" id="PTHR30480">
    <property type="entry name" value="BETA-HEXOSAMINIDASE-RELATED"/>
    <property type="match status" value="1"/>
</dbReference>
<dbReference type="PANTHER" id="PTHR30480:SF13">
    <property type="entry name" value="BETA-HEXOSAMINIDASE"/>
    <property type="match status" value="1"/>
</dbReference>
<keyword evidence="6" id="KW-0812">Transmembrane</keyword>
<feature type="domain" description="Glycoside hydrolase family 3 N-terminal" evidence="7">
    <location>
        <begin position="52"/>
        <end position="361"/>
    </location>
</feature>
<dbReference type="EC" id="3.2.1.52" evidence="3"/>
<dbReference type="Pfam" id="PF00933">
    <property type="entry name" value="Glyco_hydro_3"/>
    <property type="match status" value="1"/>
</dbReference>
<evidence type="ECO:0000256" key="6">
    <source>
        <dbReference type="SAM" id="Phobius"/>
    </source>
</evidence>
<proteinExistence type="inferred from homology"/>
<evidence type="ECO:0000313" key="8">
    <source>
        <dbReference type="EMBL" id="MET3633864.1"/>
    </source>
</evidence>
<dbReference type="Gene3D" id="3.20.20.300">
    <property type="entry name" value="Glycoside hydrolase, family 3, N-terminal domain"/>
    <property type="match status" value="1"/>
</dbReference>
<dbReference type="GO" id="GO:0004563">
    <property type="term" value="F:beta-N-acetylhexosaminidase activity"/>
    <property type="evidence" value="ECO:0007669"/>
    <property type="project" value="UniProtKB-EC"/>
</dbReference>
<dbReference type="InterPro" id="IPR050226">
    <property type="entry name" value="NagZ_Beta-hexosaminidase"/>
</dbReference>
<evidence type="ECO:0000256" key="3">
    <source>
        <dbReference type="ARBA" id="ARBA00012663"/>
    </source>
</evidence>
<evidence type="ECO:0000259" key="7">
    <source>
        <dbReference type="Pfam" id="PF00933"/>
    </source>
</evidence>
<keyword evidence="6" id="KW-1133">Transmembrane helix</keyword>
<dbReference type="EMBL" id="JBEPLN010000005">
    <property type="protein sequence ID" value="MET3633864.1"/>
    <property type="molecule type" value="Genomic_DNA"/>
</dbReference>
<protein>
    <recommendedName>
        <fullName evidence="3">beta-N-acetylhexosaminidase</fullName>
        <ecNumber evidence="3">3.2.1.52</ecNumber>
    </recommendedName>
</protein>
<feature type="transmembrane region" description="Helical" evidence="6">
    <location>
        <begin position="7"/>
        <end position="27"/>
    </location>
</feature>
<evidence type="ECO:0000256" key="1">
    <source>
        <dbReference type="ARBA" id="ARBA00001231"/>
    </source>
</evidence>
<dbReference type="InterPro" id="IPR017853">
    <property type="entry name" value="GH"/>
</dbReference>
<evidence type="ECO:0000256" key="4">
    <source>
        <dbReference type="ARBA" id="ARBA00022801"/>
    </source>
</evidence>
<gene>
    <name evidence="8" type="ORF">ABID28_000498</name>
</gene>
<dbReference type="InterPro" id="IPR036962">
    <property type="entry name" value="Glyco_hydro_3_N_sf"/>
</dbReference>
<evidence type="ECO:0000313" key="9">
    <source>
        <dbReference type="Proteomes" id="UP001549037"/>
    </source>
</evidence>
<comment type="similarity">
    <text evidence="2">Belongs to the glycosyl hydrolase 3 family.</text>
</comment>
<keyword evidence="4 8" id="KW-0378">Hydrolase</keyword>
<organism evidence="8 9">
    <name type="scientific">Streptococcus porcorum</name>
    <dbReference type="NCBI Taxonomy" id="701526"/>
    <lineage>
        <taxon>Bacteria</taxon>
        <taxon>Bacillati</taxon>
        <taxon>Bacillota</taxon>
        <taxon>Bacilli</taxon>
        <taxon>Lactobacillales</taxon>
        <taxon>Streptococcaceae</taxon>
        <taxon>Streptococcus</taxon>
    </lineage>
</organism>
<dbReference type="SUPFAM" id="SSF51445">
    <property type="entry name" value="(Trans)glycosidases"/>
    <property type="match status" value="1"/>
</dbReference>
<dbReference type="InterPro" id="IPR001764">
    <property type="entry name" value="Glyco_hydro_3_N"/>
</dbReference>
<reference evidence="8 9" key="1">
    <citation type="submission" date="2024-06" db="EMBL/GenBank/DDBJ databases">
        <title>Genomic Encyclopedia of Type Strains, Phase IV (KMG-IV): sequencing the most valuable type-strain genomes for metagenomic binning, comparative biology and taxonomic classification.</title>
        <authorList>
            <person name="Goeker M."/>
        </authorList>
    </citation>
    <scope>NUCLEOTIDE SEQUENCE [LARGE SCALE GENOMIC DNA]</scope>
    <source>
        <strain evidence="8 9">DSM 28302</strain>
    </source>
</reference>
<keyword evidence="5 8" id="KW-0326">Glycosidase</keyword>
<evidence type="ECO:0000256" key="5">
    <source>
        <dbReference type="ARBA" id="ARBA00023295"/>
    </source>
</evidence>
<keyword evidence="9" id="KW-1185">Reference proteome</keyword>
<name>A0ABV2JDN7_9STRE</name>
<sequence>MIYKRLIWLFSSLIILVGLAIIGVYFFNQPQLRTLPVDVSTPRVQEQVSKMTLEEKVGQLFLARVPIDNQIEDIKTYHPGGYLLFARDMEGQSLESLKAKLSSYQAASQVPLLIASDEEGGQVSRLSALLEQSFSSAFDLYQAGGLEAIKEDTANKADQLNQLGIKAGLFPVADYASSADSFIYSRTIGKDIQATSDYVAESVRVLKEKHSASTLKHFPGYGDNGDSHLDLIYDNRSLDQLKAQDFKPFEAGIKAGADSILVSHNIMTQIDGLPASLSPTIYQTLRQDLSFQGVAMTDDFDMDGLENFTTQEDAAYLAIAAGADMILSSHYASQIPYLVEQVRQGNLSEDRIDEAVTRILTMKANLGILKS</sequence>
<evidence type="ECO:0000256" key="2">
    <source>
        <dbReference type="ARBA" id="ARBA00005336"/>
    </source>
</evidence>
<accession>A0ABV2JDN7</accession>